<dbReference type="AlphaFoldDB" id="A0AAE0XQC6"/>
<reference evidence="1" key="1">
    <citation type="journal article" date="2023" name="G3 (Bethesda)">
        <title>A reference genome for the long-term kleptoplast-retaining sea slug Elysia crispata morphotype clarki.</title>
        <authorList>
            <person name="Eastman K.E."/>
            <person name="Pendleton A.L."/>
            <person name="Shaikh M.A."/>
            <person name="Suttiyut T."/>
            <person name="Ogas R."/>
            <person name="Tomko P."/>
            <person name="Gavelis G."/>
            <person name="Widhalm J.R."/>
            <person name="Wisecaver J.H."/>
        </authorList>
    </citation>
    <scope>NUCLEOTIDE SEQUENCE</scope>
    <source>
        <strain evidence="1">ECLA1</strain>
    </source>
</reference>
<organism evidence="1 2">
    <name type="scientific">Elysia crispata</name>
    <name type="common">lettuce slug</name>
    <dbReference type="NCBI Taxonomy" id="231223"/>
    <lineage>
        <taxon>Eukaryota</taxon>
        <taxon>Metazoa</taxon>
        <taxon>Spiralia</taxon>
        <taxon>Lophotrochozoa</taxon>
        <taxon>Mollusca</taxon>
        <taxon>Gastropoda</taxon>
        <taxon>Heterobranchia</taxon>
        <taxon>Euthyneura</taxon>
        <taxon>Panpulmonata</taxon>
        <taxon>Sacoglossa</taxon>
        <taxon>Placobranchoidea</taxon>
        <taxon>Plakobranchidae</taxon>
        <taxon>Elysia</taxon>
    </lineage>
</organism>
<name>A0AAE0XQC6_9GAST</name>
<comment type="caution">
    <text evidence="1">The sequence shown here is derived from an EMBL/GenBank/DDBJ whole genome shotgun (WGS) entry which is preliminary data.</text>
</comment>
<gene>
    <name evidence="1" type="ORF">RRG08_042765</name>
</gene>
<keyword evidence="2" id="KW-1185">Reference proteome</keyword>
<proteinExistence type="predicted"/>
<accession>A0AAE0XQC6</accession>
<evidence type="ECO:0000313" key="2">
    <source>
        <dbReference type="Proteomes" id="UP001283361"/>
    </source>
</evidence>
<dbReference type="Proteomes" id="UP001283361">
    <property type="component" value="Unassembled WGS sequence"/>
</dbReference>
<protein>
    <submittedName>
        <fullName evidence="1">Uncharacterized protein</fullName>
    </submittedName>
</protein>
<sequence>MDSNVNQISPFLLSKAREIPHTCTEASMYIEMERTRVGENSIIPIPSVRHPLQYSSPFVFPSQNQPRYNLSVNLATSQEKALSRVTEFDESQRYHKSPSYTSSTRGLYHRAVSDKDEEPVRGNRLFSFPDEYHGGDARKQDEMVLQFAGSNIPWSAGNTLGDPSSSNRGSHSCHVLQAFFEAGGVSRPRPWTSGDLIKKSVSYVLANVLFYMSLCDLYEVVDKLEQMIRHAYLN</sequence>
<evidence type="ECO:0000313" key="1">
    <source>
        <dbReference type="EMBL" id="KAK3702781.1"/>
    </source>
</evidence>
<dbReference type="EMBL" id="JAWDGP010007852">
    <property type="protein sequence ID" value="KAK3702781.1"/>
    <property type="molecule type" value="Genomic_DNA"/>
</dbReference>